<comment type="caution">
    <text evidence="4">The sequence shown here is derived from an EMBL/GenBank/DDBJ whole genome shotgun (WGS) entry which is preliminary data.</text>
</comment>
<dbReference type="Pfam" id="PF00685">
    <property type="entry name" value="Sulfotransfer_1"/>
    <property type="match status" value="1"/>
</dbReference>
<sequence>HCSFKSMKSNKACSREGVASFDNKISTFMRKGVVGDWKNYFTVNQNAAFEELYKKEVGGTGLTFEFE</sequence>
<dbReference type="EMBL" id="BTRK01000006">
    <property type="protein sequence ID" value="GMR62061.1"/>
    <property type="molecule type" value="Genomic_DNA"/>
</dbReference>
<accession>A0AAN5DEE3</accession>
<dbReference type="Gene3D" id="3.40.50.300">
    <property type="entry name" value="P-loop containing nucleotide triphosphate hydrolases"/>
    <property type="match status" value="1"/>
</dbReference>
<dbReference type="InterPro" id="IPR000863">
    <property type="entry name" value="Sulfotransferase_dom"/>
</dbReference>
<evidence type="ECO:0000259" key="3">
    <source>
        <dbReference type="Pfam" id="PF00685"/>
    </source>
</evidence>
<gene>
    <name evidence="4" type="ORF">PMAYCL1PPCAC_32256</name>
</gene>
<evidence type="ECO:0000313" key="4">
    <source>
        <dbReference type="EMBL" id="GMR62061.1"/>
    </source>
</evidence>
<feature type="domain" description="Sulfotransferase" evidence="3">
    <location>
        <begin position="1"/>
        <end position="61"/>
    </location>
</feature>
<dbReference type="Proteomes" id="UP001328107">
    <property type="component" value="Unassembled WGS sequence"/>
</dbReference>
<keyword evidence="5" id="KW-1185">Reference proteome</keyword>
<evidence type="ECO:0000256" key="2">
    <source>
        <dbReference type="ARBA" id="ARBA00022679"/>
    </source>
</evidence>
<protein>
    <recommendedName>
        <fullName evidence="3">Sulfotransferase domain-containing protein</fullName>
    </recommendedName>
</protein>
<keyword evidence="2" id="KW-0808">Transferase</keyword>
<evidence type="ECO:0000256" key="1">
    <source>
        <dbReference type="ARBA" id="ARBA00005771"/>
    </source>
</evidence>
<comment type="similarity">
    <text evidence="1">Belongs to the sulfotransferase 1 family.</text>
</comment>
<proteinExistence type="inferred from homology"/>
<name>A0AAN5DEE3_9BILA</name>
<reference evidence="5" key="1">
    <citation type="submission" date="2022-10" db="EMBL/GenBank/DDBJ databases">
        <title>Genome assembly of Pristionchus species.</title>
        <authorList>
            <person name="Yoshida K."/>
            <person name="Sommer R.J."/>
        </authorList>
    </citation>
    <scope>NUCLEOTIDE SEQUENCE [LARGE SCALE GENOMIC DNA]</scope>
    <source>
        <strain evidence="5">RS5460</strain>
    </source>
</reference>
<evidence type="ECO:0000313" key="5">
    <source>
        <dbReference type="Proteomes" id="UP001328107"/>
    </source>
</evidence>
<dbReference type="PANTHER" id="PTHR11783">
    <property type="entry name" value="SULFOTRANSFERASE SULT"/>
    <property type="match status" value="1"/>
</dbReference>
<organism evidence="4 5">
    <name type="scientific">Pristionchus mayeri</name>
    <dbReference type="NCBI Taxonomy" id="1317129"/>
    <lineage>
        <taxon>Eukaryota</taxon>
        <taxon>Metazoa</taxon>
        <taxon>Ecdysozoa</taxon>
        <taxon>Nematoda</taxon>
        <taxon>Chromadorea</taxon>
        <taxon>Rhabditida</taxon>
        <taxon>Rhabditina</taxon>
        <taxon>Diplogasteromorpha</taxon>
        <taxon>Diplogasteroidea</taxon>
        <taxon>Neodiplogasteridae</taxon>
        <taxon>Pristionchus</taxon>
    </lineage>
</organism>
<dbReference type="AlphaFoldDB" id="A0AAN5DEE3"/>
<dbReference type="InterPro" id="IPR027417">
    <property type="entry name" value="P-loop_NTPase"/>
</dbReference>
<feature type="non-terminal residue" evidence="4">
    <location>
        <position position="1"/>
    </location>
</feature>
<dbReference type="SUPFAM" id="SSF52540">
    <property type="entry name" value="P-loop containing nucleoside triphosphate hydrolases"/>
    <property type="match status" value="1"/>
</dbReference>
<dbReference type="GO" id="GO:0008146">
    <property type="term" value="F:sulfotransferase activity"/>
    <property type="evidence" value="ECO:0007669"/>
    <property type="project" value="InterPro"/>
</dbReference>